<comment type="subcellular location">
    <subcellularLocation>
        <location evidence="1">Vacuole membrane</location>
        <topology evidence="1">Single-pass type II membrane protein</topology>
    </subcellularLocation>
</comment>
<keyword evidence="6" id="KW-0812">Transmembrane</keyword>
<feature type="region of interest" description="Disordered" evidence="12">
    <location>
        <begin position="597"/>
        <end position="618"/>
    </location>
</feature>
<evidence type="ECO:0000256" key="13">
    <source>
        <dbReference type="SAM" id="SignalP"/>
    </source>
</evidence>
<dbReference type="OMA" id="WAERYSV"/>
<dbReference type="AlphaFoldDB" id="A0A165JQ33"/>
<feature type="region of interest" description="Disordered" evidence="12">
    <location>
        <begin position="517"/>
        <end position="561"/>
    </location>
</feature>
<feature type="compositionally biased region" description="Basic residues" evidence="12">
    <location>
        <begin position="717"/>
        <end position="726"/>
    </location>
</feature>
<dbReference type="GO" id="GO:0000298">
    <property type="term" value="F:endopolyphosphatase activity"/>
    <property type="evidence" value="ECO:0007669"/>
    <property type="project" value="UniProtKB-EC"/>
</dbReference>
<dbReference type="CDD" id="cd00842">
    <property type="entry name" value="MPP_ASMase"/>
    <property type="match status" value="1"/>
</dbReference>
<dbReference type="InterPro" id="IPR029052">
    <property type="entry name" value="Metallo-depent_PP-like"/>
</dbReference>
<dbReference type="InterPro" id="IPR041805">
    <property type="entry name" value="ASMase/PPN1_MPP"/>
</dbReference>
<protein>
    <recommendedName>
        <fullName evidence="4">Endopolyphosphatase</fullName>
        <ecNumber evidence="3">3.6.1.10</ecNumber>
    </recommendedName>
</protein>
<dbReference type="STRING" id="1328760.A0A165JQ33"/>
<evidence type="ECO:0000256" key="9">
    <source>
        <dbReference type="ARBA" id="ARBA00022989"/>
    </source>
</evidence>
<evidence type="ECO:0000256" key="10">
    <source>
        <dbReference type="ARBA" id="ARBA00023136"/>
    </source>
</evidence>
<keyword evidence="9" id="KW-1133">Transmembrane helix</keyword>
<evidence type="ECO:0000256" key="2">
    <source>
        <dbReference type="ARBA" id="ARBA00010399"/>
    </source>
</evidence>
<dbReference type="EC" id="3.6.1.10" evidence="3"/>
<feature type="compositionally biased region" description="Basic residues" evidence="12">
    <location>
        <begin position="531"/>
        <end position="542"/>
    </location>
</feature>
<organism evidence="14 15">
    <name type="scientific">Xylona heveae (strain CBS 132557 / TC161)</name>
    <dbReference type="NCBI Taxonomy" id="1328760"/>
    <lineage>
        <taxon>Eukaryota</taxon>
        <taxon>Fungi</taxon>
        <taxon>Dikarya</taxon>
        <taxon>Ascomycota</taxon>
        <taxon>Pezizomycotina</taxon>
        <taxon>Xylonomycetes</taxon>
        <taxon>Xylonales</taxon>
        <taxon>Xylonaceae</taxon>
        <taxon>Xylona</taxon>
    </lineage>
</organism>
<feature type="compositionally biased region" description="Pro residues" evidence="12">
    <location>
        <begin position="548"/>
        <end position="560"/>
    </location>
</feature>
<evidence type="ECO:0000256" key="7">
    <source>
        <dbReference type="ARBA" id="ARBA00022801"/>
    </source>
</evidence>
<dbReference type="EMBL" id="KV407454">
    <property type="protein sequence ID" value="KZF26501.1"/>
    <property type="molecule type" value="Genomic_DNA"/>
</dbReference>
<evidence type="ECO:0000256" key="8">
    <source>
        <dbReference type="ARBA" id="ARBA00022968"/>
    </source>
</evidence>
<dbReference type="GeneID" id="28899767"/>
<evidence type="ECO:0000256" key="6">
    <source>
        <dbReference type="ARBA" id="ARBA00022692"/>
    </source>
</evidence>
<evidence type="ECO:0000256" key="12">
    <source>
        <dbReference type="SAM" id="MobiDB-lite"/>
    </source>
</evidence>
<keyword evidence="7" id="KW-0378">Hydrolase</keyword>
<feature type="region of interest" description="Disordered" evidence="12">
    <location>
        <begin position="650"/>
        <end position="726"/>
    </location>
</feature>
<keyword evidence="11" id="KW-0325">Glycoprotein</keyword>
<reference evidence="14 15" key="1">
    <citation type="journal article" date="2016" name="Fungal Biol.">
        <title>The genome of Xylona heveae provides a window into fungal endophytism.</title>
        <authorList>
            <person name="Gazis R."/>
            <person name="Kuo A."/>
            <person name="Riley R."/>
            <person name="LaButti K."/>
            <person name="Lipzen A."/>
            <person name="Lin J."/>
            <person name="Amirebrahimi M."/>
            <person name="Hesse C.N."/>
            <person name="Spatafora J.W."/>
            <person name="Henrissat B."/>
            <person name="Hainaut M."/>
            <person name="Grigoriev I.V."/>
            <person name="Hibbett D.S."/>
        </authorList>
    </citation>
    <scope>NUCLEOTIDE SEQUENCE [LARGE SCALE GENOMIC DNA]</scope>
    <source>
        <strain evidence="14 15">TC161</strain>
    </source>
</reference>
<dbReference type="GO" id="GO:0008081">
    <property type="term" value="F:phosphoric diester hydrolase activity"/>
    <property type="evidence" value="ECO:0007669"/>
    <property type="project" value="TreeGrafter"/>
</dbReference>
<name>A0A165JQ33_XYLHT</name>
<keyword evidence="13" id="KW-0732">Signal</keyword>
<proteinExistence type="inferred from homology"/>
<dbReference type="InParanoid" id="A0A165JQ33"/>
<evidence type="ECO:0000256" key="5">
    <source>
        <dbReference type="ARBA" id="ARBA00022554"/>
    </source>
</evidence>
<evidence type="ECO:0000313" key="14">
    <source>
        <dbReference type="EMBL" id="KZF26501.1"/>
    </source>
</evidence>
<dbReference type="Proteomes" id="UP000076632">
    <property type="component" value="Unassembled WGS sequence"/>
</dbReference>
<keyword evidence="8" id="KW-0735">Signal-anchor</keyword>
<feature type="compositionally biased region" description="Basic residues" evidence="12">
    <location>
        <begin position="695"/>
        <end position="705"/>
    </location>
</feature>
<dbReference type="InterPro" id="IPR012358">
    <property type="entry name" value="EndopolyPtase_N1"/>
</dbReference>
<dbReference type="SUPFAM" id="SSF56300">
    <property type="entry name" value="Metallo-dependent phosphatases"/>
    <property type="match status" value="1"/>
</dbReference>
<dbReference type="RefSeq" id="XP_018192056.1">
    <property type="nucleotide sequence ID" value="XM_018334630.1"/>
</dbReference>
<sequence>MRLQLLLALVAAVGSGRTWGLQVNAAPAETQNELRGHEHDEGTSNAQLDVDQELGSLAQQPLLRQDRRPTVQRKKPLTGKFLHITDFHPDPFYKVHSSSEKGDSCHKNDGQIGFYGAEKTDCDSPISLVNATFNWISENIKDEIDFIVWTGDSARHDNDEDIPRNTAQVEGQNQFLVDKFVEVFGKSKDPNDRDPLNNFIVPIIPTYGNNDILPHNIMTEGPNHWTKEYLKIWRKFIPEEQRHQFEKGGWFFVEAIPNKLAVFSLNTLYFFTSNSAVDGCAKKSEPGYQQMEWLRIQLQFLRIRGMKAILIGHVPPARTDSKTSWDESCWQKYSLWLRQYRDVVVGSIYGHMNIDHFILQDFDDIEIGPHGTTGGAKSIDARVAMDDHLTVQSSADYLLELRDDWSDLPKPPEVTALEEYGDPELSVEQIQARLRRKKKRKGHKSRKQKFFEKVGGEFAERYSLSLVSPSIVPNYFPTLRIIEYNVTGLESSSSSIFPLESDIFPTHHPAGLDELETQQQEQQESDSLWTSKKKRKGRKGKKDKLIVPDPPSKSAPPGPAYSPQTLSWLGYTQYFANLTDINNETDALDIALDDHQDADDGHVQSQKKDKKQKPHPKEFNFQVEYSTFNDSIYKLKDMTVMSYLKLAQRIGQSRPTSDEDSWDAQELEPDHAEDESDDEKEDDDQDEEEEASANKSRKRKGKGKGKSSNGKSDKRLASRRRRRKGQKIANKVWYTFVRRAYVDTKAEQDLHDNFGEPL</sequence>
<keyword evidence="5" id="KW-0926">Vacuole</keyword>
<evidence type="ECO:0000256" key="1">
    <source>
        <dbReference type="ARBA" id="ARBA00004576"/>
    </source>
</evidence>
<dbReference type="FunCoup" id="A0A165JQ33">
    <property type="interactions" value="190"/>
</dbReference>
<evidence type="ECO:0000256" key="4">
    <source>
        <dbReference type="ARBA" id="ARBA00014458"/>
    </source>
</evidence>
<evidence type="ECO:0000256" key="11">
    <source>
        <dbReference type="ARBA" id="ARBA00023180"/>
    </source>
</evidence>
<evidence type="ECO:0000256" key="3">
    <source>
        <dbReference type="ARBA" id="ARBA00012459"/>
    </source>
</evidence>
<dbReference type="FunFam" id="3.60.21.10:FF:000082">
    <property type="entry name" value="Endopolyphosphatase"/>
    <property type="match status" value="1"/>
</dbReference>
<dbReference type="OrthoDB" id="348678at2759"/>
<dbReference type="PIRSF" id="PIRSF027093">
    <property type="entry name" value="EndopolyPtase_N1"/>
    <property type="match status" value="1"/>
</dbReference>
<dbReference type="GO" id="GO:0004309">
    <property type="term" value="F:exopolyphosphatase activity"/>
    <property type="evidence" value="ECO:0007669"/>
    <property type="project" value="TreeGrafter"/>
</dbReference>
<dbReference type="GO" id="GO:0000324">
    <property type="term" value="C:fungal-type vacuole"/>
    <property type="evidence" value="ECO:0007669"/>
    <property type="project" value="TreeGrafter"/>
</dbReference>
<feature type="chain" id="PRO_5007860307" description="Endopolyphosphatase" evidence="13">
    <location>
        <begin position="21"/>
        <end position="758"/>
    </location>
</feature>
<keyword evidence="10" id="KW-0472">Membrane</keyword>
<accession>A0A165JQ33</accession>
<dbReference type="PANTHER" id="PTHR10340">
    <property type="entry name" value="SPHINGOMYELIN PHOSPHODIESTERASE"/>
    <property type="match status" value="1"/>
</dbReference>
<dbReference type="GO" id="GO:0005774">
    <property type="term" value="C:vacuolar membrane"/>
    <property type="evidence" value="ECO:0007669"/>
    <property type="project" value="UniProtKB-SubCell"/>
</dbReference>
<comment type="similarity">
    <text evidence="2">Belongs to the endopolyphosphatase PPN1 family.</text>
</comment>
<gene>
    <name evidence="14" type="ORF">L228DRAFT_264887</name>
</gene>
<feature type="signal peptide" evidence="13">
    <location>
        <begin position="1"/>
        <end position="20"/>
    </location>
</feature>
<dbReference type="GO" id="GO:0006798">
    <property type="term" value="P:polyphosphate catabolic process"/>
    <property type="evidence" value="ECO:0007669"/>
    <property type="project" value="TreeGrafter"/>
</dbReference>
<feature type="compositionally biased region" description="Acidic residues" evidence="12">
    <location>
        <begin position="658"/>
        <end position="691"/>
    </location>
</feature>
<evidence type="ECO:0000313" key="15">
    <source>
        <dbReference type="Proteomes" id="UP000076632"/>
    </source>
</evidence>
<keyword evidence="15" id="KW-1185">Reference proteome</keyword>
<dbReference type="PANTHER" id="PTHR10340:SF55">
    <property type="entry name" value="ENDOPOLYPHOSPHATASE"/>
    <property type="match status" value="1"/>
</dbReference>